<name>A0ABT0F621_9PSED</name>
<accession>A0ABT0F621</accession>
<comment type="caution">
    <text evidence="1">The sequence shown here is derived from an EMBL/GenBank/DDBJ whole genome shotgun (WGS) entry which is preliminary data.</text>
</comment>
<protein>
    <submittedName>
        <fullName evidence="1">Uncharacterized protein</fullName>
    </submittedName>
</protein>
<organism evidence="1 2">
    <name type="scientific">Pseudomonas violetae</name>
    <dbReference type="NCBI Taxonomy" id="2915813"/>
    <lineage>
        <taxon>Bacteria</taxon>
        <taxon>Pseudomonadati</taxon>
        <taxon>Pseudomonadota</taxon>
        <taxon>Gammaproteobacteria</taxon>
        <taxon>Pseudomonadales</taxon>
        <taxon>Pseudomonadaceae</taxon>
        <taxon>Pseudomonas</taxon>
    </lineage>
</organism>
<keyword evidence="2" id="KW-1185">Reference proteome</keyword>
<proteinExistence type="predicted"/>
<reference evidence="1 2" key="1">
    <citation type="submission" date="2022-02" db="EMBL/GenBank/DDBJ databases">
        <title>Comparative genomics of the first Antarctic Pseudomonas spp. capable of biotransforming 2,4,6-Trinitrotoluene.</title>
        <authorList>
            <person name="Cabrera M.A."/>
            <person name="Marquez S.L."/>
            <person name="Perez-Donoso J.M."/>
        </authorList>
    </citation>
    <scope>NUCLEOTIDE SEQUENCE [LARGE SCALE GENOMIC DNA]</scope>
    <source>
        <strain evidence="1 2">TNT19</strain>
    </source>
</reference>
<sequence length="120" mass="13533">MNNVFTDMDYQDTIRAAALAFLERHQGEHLGDLGQFMSRTIDHLVESLEVKEPLATRLACLAYSDLQTINSRQRIDRKASSEYTVVITDPVRGCSWSVHAYLIYEHLIAVGHGTRLTPAT</sequence>
<evidence type="ECO:0000313" key="2">
    <source>
        <dbReference type="Proteomes" id="UP001299876"/>
    </source>
</evidence>
<dbReference type="Proteomes" id="UP001299876">
    <property type="component" value="Unassembled WGS sequence"/>
</dbReference>
<gene>
    <name evidence="1" type="ORF">L9059_23615</name>
</gene>
<dbReference type="EMBL" id="JAKNRW010000028">
    <property type="protein sequence ID" value="MCK1793107.1"/>
    <property type="molecule type" value="Genomic_DNA"/>
</dbReference>
<evidence type="ECO:0000313" key="1">
    <source>
        <dbReference type="EMBL" id="MCK1793107.1"/>
    </source>
</evidence>
<dbReference type="RefSeq" id="WP_247293299.1">
    <property type="nucleotide sequence ID" value="NZ_JAKNRW010000028.1"/>
</dbReference>